<evidence type="ECO:0000256" key="1">
    <source>
        <dbReference type="ARBA" id="ARBA00022722"/>
    </source>
</evidence>
<accession>A0AAD8GTT0</accession>
<evidence type="ECO:0000256" key="2">
    <source>
        <dbReference type="ARBA" id="ARBA00022801"/>
    </source>
</evidence>
<evidence type="ECO:0000313" key="4">
    <source>
        <dbReference type="EMBL" id="KAK1354353.1"/>
    </source>
</evidence>
<gene>
    <name evidence="4" type="ORF">POM88_047609</name>
</gene>
<comment type="caution">
    <text evidence="4">The sequence shown here is derived from an EMBL/GenBank/DDBJ whole genome shotgun (WGS) entry which is preliminary data.</text>
</comment>
<organism evidence="4 5">
    <name type="scientific">Heracleum sosnowskyi</name>
    <dbReference type="NCBI Taxonomy" id="360622"/>
    <lineage>
        <taxon>Eukaryota</taxon>
        <taxon>Viridiplantae</taxon>
        <taxon>Streptophyta</taxon>
        <taxon>Embryophyta</taxon>
        <taxon>Tracheophyta</taxon>
        <taxon>Spermatophyta</taxon>
        <taxon>Magnoliopsida</taxon>
        <taxon>eudicotyledons</taxon>
        <taxon>Gunneridae</taxon>
        <taxon>Pentapetalae</taxon>
        <taxon>asterids</taxon>
        <taxon>campanulids</taxon>
        <taxon>Apiales</taxon>
        <taxon>Apiaceae</taxon>
        <taxon>Apioideae</taxon>
        <taxon>apioid superclade</taxon>
        <taxon>Tordylieae</taxon>
        <taxon>Tordyliinae</taxon>
        <taxon>Heracleum</taxon>
    </lineage>
</organism>
<dbReference type="InterPro" id="IPR002562">
    <property type="entry name" value="3'-5'_exonuclease_dom"/>
</dbReference>
<dbReference type="Gene3D" id="3.30.420.10">
    <property type="entry name" value="Ribonuclease H-like superfamily/Ribonuclease H"/>
    <property type="match status" value="1"/>
</dbReference>
<dbReference type="CDD" id="cd06141">
    <property type="entry name" value="WRN_exo"/>
    <property type="match status" value="1"/>
</dbReference>
<dbReference type="PANTHER" id="PTHR13620:SF121">
    <property type="entry name" value="EMB|CAB82946.1-RELATED"/>
    <property type="match status" value="1"/>
</dbReference>
<dbReference type="InterPro" id="IPR051132">
    <property type="entry name" value="3-5_Exonuclease_domain"/>
</dbReference>
<dbReference type="InterPro" id="IPR012337">
    <property type="entry name" value="RNaseH-like_sf"/>
</dbReference>
<reference evidence="4" key="1">
    <citation type="submission" date="2023-02" db="EMBL/GenBank/DDBJ databases">
        <title>Genome of toxic invasive species Heracleum sosnowskyi carries increased number of genes despite the absence of recent whole-genome duplications.</title>
        <authorList>
            <person name="Schelkunov M."/>
            <person name="Shtratnikova V."/>
            <person name="Makarenko M."/>
            <person name="Klepikova A."/>
            <person name="Omelchenko D."/>
            <person name="Novikova G."/>
            <person name="Obukhova E."/>
            <person name="Bogdanov V."/>
            <person name="Penin A."/>
            <person name="Logacheva M."/>
        </authorList>
    </citation>
    <scope>NUCLEOTIDE SEQUENCE</scope>
    <source>
        <strain evidence="4">Hsosn_3</strain>
        <tissue evidence="4">Leaf</tissue>
    </source>
</reference>
<dbReference type="GO" id="GO:0006139">
    <property type="term" value="P:nucleobase-containing compound metabolic process"/>
    <property type="evidence" value="ECO:0007669"/>
    <property type="project" value="InterPro"/>
</dbReference>
<evidence type="ECO:0000313" key="5">
    <source>
        <dbReference type="Proteomes" id="UP001237642"/>
    </source>
</evidence>
<dbReference type="InterPro" id="IPR036397">
    <property type="entry name" value="RNaseH_sf"/>
</dbReference>
<dbReference type="GO" id="GO:0003676">
    <property type="term" value="F:nucleic acid binding"/>
    <property type="evidence" value="ECO:0007669"/>
    <property type="project" value="InterPro"/>
</dbReference>
<sequence>MEYSSSKHLVSYCGQLIETTVTNNAYVVDHWIGTFLRNPKNGERIIIVGLDCKFKRHSIPSLSNKIATLQLCIDTKCLVLQLVHMDSMPHSLTNLLDDKRVTFFGVRVDAYALNLSRDYGLKFCKKIVDIRDLAKIWFPISYLKECSLKAIAYEVAGLSTRRRKKKCGLDWEAQVLDVELTEYASVDAYALYKIAHTMFCDNFA</sequence>
<keyword evidence="1" id="KW-0540">Nuclease</keyword>
<dbReference type="AlphaFoldDB" id="A0AAD8GTT0"/>
<dbReference type="PANTHER" id="PTHR13620">
    <property type="entry name" value="3-5 EXONUCLEASE"/>
    <property type="match status" value="1"/>
</dbReference>
<dbReference type="GO" id="GO:0008408">
    <property type="term" value="F:3'-5' exonuclease activity"/>
    <property type="evidence" value="ECO:0007669"/>
    <property type="project" value="InterPro"/>
</dbReference>
<dbReference type="GO" id="GO:0005737">
    <property type="term" value="C:cytoplasm"/>
    <property type="evidence" value="ECO:0007669"/>
    <property type="project" value="TreeGrafter"/>
</dbReference>
<dbReference type="Pfam" id="PF01612">
    <property type="entry name" value="DNA_pol_A_exo1"/>
    <property type="match status" value="1"/>
</dbReference>
<keyword evidence="2" id="KW-0378">Hydrolase</keyword>
<feature type="domain" description="3'-5' exonuclease" evidence="3">
    <location>
        <begin position="47"/>
        <end position="198"/>
    </location>
</feature>
<keyword evidence="5" id="KW-1185">Reference proteome</keyword>
<evidence type="ECO:0000259" key="3">
    <source>
        <dbReference type="Pfam" id="PF01612"/>
    </source>
</evidence>
<proteinExistence type="predicted"/>
<keyword evidence="4" id="KW-0269">Exonuclease</keyword>
<reference evidence="4" key="2">
    <citation type="submission" date="2023-05" db="EMBL/GenBank/DDBJ databases">
        <authorList>
            <person name="Schelkunov M.I."/>
        </authorList>
    </citation>
    <scope>NUCLEOTIDE SEQUENCE</scope>
    <source>
        <strain evidence="4">Hsosn_3</strain>
        <tissue evidence="4">Leaf</tissue>
    </source>
</reference>
<dbReference type="GO" id="GO:0005634">
    <property type="term" value="C:nucleus"/>
    <property type="evidence" value="ECO:0007669"/>
    <property type="project" value="TreeGrafter"/>
</dbReference>
<dbReference type="SUPFAM" id="SSF53098">
    <property type="entry name" value="Ribonuclease H-like"/>
    <property type="match status" value="1"/>
</dbReference>
<name>A0AAD8GTT0_9APIA</name>
<dbReference type="Proteomes" id="UP001237642">
    <property type="component" value="Unassembled WGS sequence"/>
</dbReference>
<protein>
    <submittedName>
        <fullName evidence="4">3'-5' exonuclease domain-containing protein</fullName>
    </submittedName>
</protein>
<dbReference type="EMBL" id="JAUIZM010000011">
    <property type="protein sequence ID" value="KAK1354353.1"/>
    <property type="molecule type" value="Genomic_DNA"/>
</dbReference>